<reference evidence="2 3" key="1">
    <citation type="submission" date="2012-04" db="EMBL/GenBank/DDBJ databases">
        <title>The Genome Sequence of Saprolegnia declina VS20.</title>
        <authorList>
            <consortium name="The Broad Institute Genome Sequencing Platform"/>
            <person name="Russ C."/>
            <person name="Nusbaum C."/>
            <person name="Tyler B."/>
            <person name="van West P."/>
            <person name="Dieguez-Uribeondo J."/>
            <person name="de Bruijn I."/>
            <person name="Tripathy S."/>
            <person name="Jiang R."/>
            <person name="Young S.K."/>
            <person name="Zeng Q."/>
            <person name="Gargeya S."/>
            <person name="Fitzgerald M."/>
            <person name="Haas B."/>
            <person name="Abouelleil A."/>
            <person name="Alvarado L."/>
            <person name="Arachchi H.M."/>
            <person name="Berlin A."/>
            <person name="Chapman S.B."/>
            <person name="Goldberg J."/>
            <person name="Griggs A."/>
            <person name="Gujja S."/>
            <person name="Hansen M."/>
            <person name="Howarth C."/>
            <person name="Imamovic A."/>
            <person name="Larimer J."/>
            <person name="McCowen C."/>
            <person name="Montmayeur A."/>
            <person name="Murphy C."/>
            <person name="Neiman D."/>
            <person name="Pearson M."/>
            <person name="Priest M."/>
            <person name="Roberts A."/>
            <person name="Saif S."/>
            <person name="Shea T."/>
            <person name="Sisk P."/>
            <person name="Sykes S."/>
            <person name="Wortman J."/>
            <person name="Nusbaum C."/>
            <person name="Birren B."/>
        </authorList>
    </citation>
    <scope>NUCLEOTIDE SEQUENCE [LARGE SCALE GENOMIC DNA]</scope>
    <source>
        <strain evidence="2 3">VS20</strain>
    </source>
</reference>
<name>T0RDJ4_SAPDV</name>
<protein>
    <submittedName>
        <fullName evidence="2">Uncharacterized protein</fullName>
    </submittedName>
</protein>
<dbReference type="EMBL" id="JH767205">
    <property type="protein sequence ID" value="EQC27672.1"/>
    <property type="molecule type" value="Genomic_DNA"/>
</dbReference>
<evidence type="ECO:0000313" key="3">
    <source>
        <dbReference type="Proteomes" id="UP000030762"/>
    </source>
</evidence>
<dbReference type="InParanoid" id="T0RDJ4"/>
<keyword evidence="3" id="KW-1185">Reference proteome</keyword>
<accession>T0RDJ4</accession>
<dbReference type="GeneID" id="19955307"/>
<dbReference type="AlphaFoldDB" id="T0RDJ4"/>
<keyword evidence="1" id="KW-0472">Membrane</keyword>
<proteinExistence type="predicted"/>
<sequence length="410" mass="45323">MWFDLKLWRLHFASPTAAMVAPIEPDPSVIRTRWGPRVWVIIGTVYVAAAIYSSVSYLGLAQGILTNDLIWPAFNMTGSHSFLANWFNEPAHVQGAETSAIALTNHQQINALELFNLSQASVAFPIQQGARVQYSTLTTLSDTISGLRDVQSCDGPWVFTQYCYLDLDQKWEMANSIKRQERCQSMVSNGAVFLASLLRNVDISTCWSESFEIGFASELRESKAGQALLASFSPPYLSIDDEVSYWTSRSVSSYVLQWQNYKSIGLVNSYNIVNAYGISYPFTLQSTAGYRRLGSQTSFKMYWSLANDLGTLVKNTSIMGGKSLLRSSSRFAYRNASIQDVLVTEKMLPALPWSANSILLTSYLGPFGSIDTVYVSPPRVLQEAIAAFGTAVAGARVLNAFHAPPLSCHI</sequence>
<dbReference type="VEuPathDB" id="FungiDB:SDRG_14580"/>
<dbReference type="OrthoDB" id="79189at2759"/>
<organism evidence="2 3">
    <name type="scientific">Saprolegnia diclina (strain VS20)</name>
    <dbReference type="NCBI Taxonomy" id="1156394"/>
    <lineage>
        <taxon>Eukaryota</taxon>
        <taxon>Sar</taxon>
        <taxon>Stramenopiles</taxon>
        <taxon>Oomycota</taxon>
        <taxon>Saprolegniomycetes</taxon>
        <taxon>Saprolegniales</taxon>
        <taxon>Saprolegniaceae</taxon>
        <taxon>Saprolegnia</taxon>
    </lineage>
</organism>
<evidence type="ECO:0000256" key="1">
    <source>
        <dbReference type="SAM" id="Phobius"/>
    </source>
</evidence>
<keyword evidence="1" id="KW-1133">Transmembrane helix</keyword>
<keyword evidence="1" id="KW-0812">Transmembrane</keyword>
<dbReference type="RefSeq" id="XP_008618940.1">
    <property type="nucleotide sequence ID" value="XM_008620718.1"/>
</dbReference>
<evidence type="ECO:0000313" key="2">
    <source>
        <dbReference type="EMBL" id="EQC27672.1"/>
    </source>
</evidence>
<dbReference type="Proteomes" id="UP000030762">
    <property type="component" value="Unassembled WGS sequence"/>
</dbReference>
<feature type="transmembrane region" description="Helical" evidence="1">
    <location>
        <begin position="38"/>
        <end position="60"/>
    </location>
</feature>
<gene>
    <name evidence="2" type="ORF">SDRG_14580</name>
</gene>